<dbReference type="eggNOG" id="COG1656">
    <property type="taxonomic scope" value="Bacteria"/>
</dbReference>
<dbReference type="NCBIfam" id="TIGR03831">
    <property type="entry name" value="YgiT_finger"/>
    <property type="match status" value="1"/>
</dbReference>
<evidence type="ECO:0000313" key="2">
    <source>
        <dbReference type="Proteomes" id="UP000006898"/>
    </source>
</evidence>
<dbReference type="EMBL" id="FP565575">
    <property type="protein sequence ID" value="CBE67150.1"/>
    <property type="molecule type" value="Genomic_DNA"/>
</dbReference>
<name>D5MHL7_METO1</name>
<gene>
    <name evidence="1" type="ORF">DAMO_0023</name>
</gene>
<dbReference type="CDD" id="cd12870">
    <property type="entry name" value="MqsA"/>
    <property type="match status" value="1"/>
</dbReference>
<dbReference type="Proteomes" id="UP000006898">
    <property type="component" value="Chromosome"/>
</dbReference>
<protein>
    <recommendedName>
        <fullName evidence="3">YgiT-type zinc finger domain protein</fullName>
    </recommendedName>
</protein>
<dbReference type="HOGENOM" id="CLU_1861546_0_0_0"/>
<organism evidence="1 2">
    <name type="scientific">Methylomirabilis oxygeniifera</name>
    <dbReference type="NCBI Taxonomy" id="671143"/>
    <lineage>
        <taxon>Bacteria</taxon>
        <taxon>Candidatus Methylomirabilota</taxon>
        <taxon>Candidatus Methylomirabilia</taxon>
        <taxon>Candidatus Methylomirabilales</taxon>
        <taxon>Candidatus Methylomirabilaceae</taxon>
        <taxon>Candidatus Methylomirabilis</taxon>
    </lineage>
</organism>
<dbReference type="KEGG" id="mox:DAMO_0023"/>
<reference evidence="1 2" key="1">
    <citation type="journal article" date="2010" name="Nature">
        <title>Nitrite-driven anaerobic methane oxidation by oxygenic bacteria.</title>
        <authorList>
            <person name="Ettwig K.F."/>
            <person name="Butler M.K."/>
            <person name="Le Paslier D."/>
            <person name="Pelletier E."/>
            <person name="Mangenot S."/>
            <person name="Kuypers M.M.M."/>
            <person name="Schreiber F."/>
            <person name="Dutilh B.E."/>
            <person name="Zedelius J."/>
            <person name="de Beer D."/>
            <person name="Gloerich J."/>
            <person name="Wessels H.J.C.T."/>
            <person name="van Allen T."/>
            <person name="Luesken F."/>
            <person name="Wu M."/>
            <person name="van de Pas-Schoonen K.T."/>
            <person name="Op den Camp H.J.M."/>
            <person name="Janssen-Megens E.M."/>
            <person name="Francoijs K-J."/>
            <person name="Stunnenberg H."/>
            <person name="Weissenbach J."/>
            <person name="Jetten M.S.M."/>
            <person name="Strous M."/>
        </authorList>
    </citation>
    <scope>NUCLEOTIDE SEQUENCE [LARGE SCALE GENOMIC DNA]</scope>
</reference>
<accession>D5MHL7</accession>
<evidence type="ECO:0000313" key="1">
    <source>
        <dbReference type="EMBL" id="CBE67150.1"/>
    </source>
</evidence>
<dbReference type="Gene3D" id="3.10.20.860">
    <property type="match status" value="1"/>
</dbReference>
<sequence>MPMTGVHLALEPTAYSVRCASASGGGSPPALDVRNFRAVFFTPYSVHPEWVEPRHGPGQKAWKGETCEYCGGPIVEKHVTLHRQVRGQYVLIENVPAGVCTQCGTRYYAANVLKTIEESVRGRRAAEREVLVPVYSL</sequence>
<dbReference type="InterPro" id="IPR022453">
    <property type="entry name" value="Znf_MqsA-type"/>
</dbReference>
<proteinExistence type="predicted"/>
<dbReference type="AlphaFoldDB" id="D5MHL7"/>
<evidence type="ECO:0008006" key="3">
    <source>
        <dbReference type="Google" id="ProtNLM"/>
    </source>
</evidence>
<dbReference type="STRING" id="671143.DAMO_0023"/>